<dbReference type="Pfam" id="PF02902">
    <property type="entry name" value="Peptidase_C48"/>
    <property type="match status" value="1"/>
</dbReference>
<evidence type="ECO:0000313" key="7">
    <source>
        <dbReference type="Proteomes" id="UP001341840"/>
    </source>
</evidence>
<keyword evidence="7" id="KW-1185">Reference proteome</keyword>
<feature type="domain" description="Ubiquitin-like protease family profile" evidence="5">
    <location>
        <begin position="170"/>
        <end position="286"/>
    </location>
</feature>
<evidence type="ECO:0000256" key="4">
    <source>
        <dbReference type="SAM" id="MobiDB-lite"/>
    </source>
</evidence>
<dbReference type="EMBL" id="JASCZI010001096">
    <property type="protein sequence ID" value="MED6114273.1"/>
    <property type="molecule type" value="Genomic_DNA"/>
</dbReference>
<gene>
    <name evidence="6" type="ORF">PIB30_078737</name>
</gene>
<feature type="region of interest" description="Disordered" evidence="4">
    <location>
        <begin position="49"/>
        <end position="85"/>
    </location>
</feature>
<dbReference type="SUPFAM" id="SSF54001">
    <property type="entry name" value="Cysteine proteinases"/>
    <property type="match status" value="1"/>
</dbReference>
<dbReference type="InterPro" id="IPR003653">
    <property type="entry name" value="Peptidase_C48_C"/>
</dbReference>
<evidence type="ECO:0000259" key="5">
    <source>
        <dbReference type="Pfam" id="PF02902"/>
    </source>
</evidence>
<reference evidence="6 7" key="1">
    <citation type="journal article" date="2023" name="Plants (Basel)">
        <title>Bridging the Gap: Combining Genomics and Transcriptomics Approaches to Understand Stylosanthes scabra, an Orphan Legume from the Brazilian Caatinga.</title>
        <authorList>
            <person name="Ferreira-Neto J.R.C."/>
            <person name="da Silva M.D."/>
            <person name="Binneck E."/>
            <person name="de Melo N.F."/>
            <person name="da Silva R.H."/>
            <person name="de Melo A.L.T.M."/>
            <person name="Pandolfi V."/>
            <person name="Bustamante F.O."/>
            <person name="Brasileiro-Vidal A.C."/>
            <person name="Benko-Iseppon A.M."/>
        </authorList>
    </citation>
    <scope>NUCLEOTIDE SEQUENCE [LARGE SCALE GENOMIC DNA]</scope>
    <source>
        <tissue evidence="6">Leaves</tissue>
    </source>
</reference>
<protein>
    <recommendedName>
        <fullName evidence="5">Ubiquitin-like protease family profile domain-containing protein</fullName>
    </recommendedName>
</protein>
<dbReference type="Gene3D" id="3.40.395.10">
    <property type="entry name" value="Adenoviral Proteinase, Chain A"/>
    <property type="match status" value="1"/>
</dbReference>
<sequence>MPEREDPLPEGPEPCSLTLWEWLQPEAEGCAAKDLTDSPDAVITDVLLSMNRGGPGSSAQPTNDDNRDVGDQCRTPDPLQQQEPTAEELEARCTAWATLNNDNKYDTIFQLRGPRTIEAMRYNFMSMRPSTCIDIQMVSIMCHVLNRERSERFERDVYCVPPEILTRIFDTYGFNYLDKKTKMPYLVKQLKDHEEYVQLLDMEKLKSHSVLFAPALYSNHWWLYVLDVQHKEFYIVDSAYGIAPNQNRNKLHRFAMELLDAATLSGCYQYKVRYDLEEWGQDRLDGFRAEIVAKLILSDENTLNVEAMTQAKKMGRQVRPSAALKSPYVQVSTAEFDKNR</sequence>
<evidence type="ECO:0000256" key="1">
    <source>
        <dbReference type="ARBA" id="ARBA00005234"/>
    </source>
</evidence>
<evidence type="ECO:0000256" key="3">
    <source>
        <dbReference type="ARBA" id="ARBA00022801"/>
    </source>
</evidence>
<proteinExistence type="inferred from homology"/>
<organism evidence="6 7">
    <name type="scientific">Stylosanthes scabra</name>
    <dbReference type="NCBI Taxonomy" id="79078"/>
    <lineage>
        <taxon>Eukaryota</taxon>
        <taxon>Viridiplantae</taxon>
        <taxon>Streptophyta</taxon>
        <taxon>Embryophyta</taxon>
        <taxon>Tracheophyta</taxon>
        <taxon>Spermatophyta</taxon>
        <taxon>Magnoliopsida</taxon>
        <taxon>eudicotyledons</taxon>
        <taxon>Gunneridae</taxon>
        <taxon>Pentapetalae</taxon>
        <taxon>rosids</taxon>
        <taxon>fabids</taxon>
        <taxon>Fabales</taxon>
        <taxon>Fabaceae</taxon>
        <taxon>Papilionoideae</taxon>
        <taxon>50 kb inversion clade</taxon>
        <taxon>dalbergioids sensu lato</taxon>
        <taxon>Dalbergieae</taxon>
        <taxon>Pterocarpus clade</taxon>
        <taxon>Stylosanthes</taxon>
    </lineage>
</organism>
<comment type="similarity">
    <text evidence="1">Belongs to the peptidase C48 family.</text>
</comment>
<name>A0ABU6QR10_9FABA</name>
<evidence type="ECO:0000256" key="2">
    <source>
        <dbReference type="ARBA" id="ARBA00022670"/>
    </source>
</evidence>
<comment type="caution">
    <text evidence="6">The sequence shown here is derived from an EMBL/GenBank/DDBJ whole genome shotgun (WGS) entry which is preliminary data.</text>
</comment>
<accession>A0ABU6QR10</accession>
<keyword evidence="2" id="KW-0645">Protease</keyword>
<evidence type="ECO:0000313" key="6">
    <source>
        <dbReference type="EMBL" id="MED6114273.1"/>
    </source>
</evidence>
<dbReference type="Proteomes" id="UP001341840">
    <property type="component" value="Unassembled WGS sequence"/>
</dbReference>
<dbReference type="InterPro" id="IPR038765">
    <property type="entry name" value="Papain-like_cys_pep_sf"/>
</dbReference>
<keyword evidence="3" id="KW-0378">Hydrolase</keyword>